<dbReference type="RefSeq" id="WP_231447282.1">
    <property type="nucleotide sequence ID" value="NZ_JAJOMB010000017.1"/>
</dbReference>
<protein>
    <submittedName>
        <fullName evidence="1">Uncharacterized protein</fullName>
    </submittedName>
</protein>
<sequence length="151" mass="16668">MGMLDWIRTPVIGPGPLGNGVWRRVHDRFARAVRRYRAVIDVVPSRPVRAELAEIAEDLDEILELVREACAHAQAVAPSEGPDVPVGPGDVYLDVHRRLARAATLCARASESAMMTRVAVRMKDADSVRDHIDAARRTVKQVREMVEGAVI</sequence>
<accession>A0A9X1SW33</accession>
<comment type="caution">
    <text evidence="1">The sequence shown here is derived from an EMBL/GenBank/DDBJ whole genome shotgun (WGS) entry which is preliminary data.</text>
</comment>
<evidence type="ECO:0000313" key="2">
    <source>
        <dbReference type="Proteomes" id="UP001138997"/>
    </source>
</evidence>
<keyword evidence="2" id="KW-1185">Reference proteome</keyword>
<proteinExistence type="predicted"/>
<evidence type="ECO:0000313" key="1">
    <source>
        <dbReference type="EMBL" id="MCD5314607.1"/>
    </source>
</evidence>
<organism evidence="1 2">
    <name type="scientific">Kineosporia babensis</name>
    <dbReference type="NCBI Taxonomy" id="499548"/>
    <lineage>
        <taxon>Bacteria</taxon>
        <taxon>Bacillati</taxon>
        <taxon>Actinomycetota</taxon>
        <taxon>Actinomycetes</taxon>
        <taxon>Kineosporiales</taxon>
        <taxon>Kineosporiaceae</taxon>
        <taxon>Kineosporia</taxon>
    </lineage>
</organism>
<reference evidence="1" key="1">
    <citation type="submission" date="2021-11" db="EMBL/GenBank/DDBJ databases">
        <title>Streptomyces corallinus and Kineosporia corallina sp. nov., two new coral-derived marine actinobacteria.</title>
        <authorList>
            <person name="Buangrab K."/>
            <person name="Sutthacheep M."/>
            <person name="Yeemin T."/>
            <person name="Harunari E."/>
            <person name="Igarashi Y."/>
            <person name="Sripreechasak P."/>
            <person name="Kanchanasin P."/>
            <person name="Tanasupawat S."/>
            <person name="Phongsopitanun W."/>
        </authorList>
    </citation>
    <scope>NUCLEOTIDE SEQUENCE</scope>
    <source>
        <strain evidence="1">JCM 31032</strain>
    </source>
</reference>
<dbReference type="AlphaFoldDB" id="A0A9X1SW33"/>
<dbReference type="Proteomes" id="UP001138997">
    <property type="component" value="Unassembled WGS sequence"/>
</dbReference>
<name>A0A9X1SW33_9ACTN</name>
<gene>
    <name evidence="1" type="ORF">LR394_27235</name>
</gene>
<dbReference type="EMBL" id="JAJOMB010000017">
    <property type="protein sequence ID" value="MCD5314607.1"/>
    <property type="molecule type" value="Genomic_DNA"/>
</dbReference>